<proteinExistence type="predicted"/>
<evidence type="ECO:0000313" key="3">
    <source>
        <dbReference type="Proteomes" id="UP001189429"/>
    </source>
</evidence>
<accession>A0ABN9S0U8</accession>
<reference evidence="2" key="1">
    <citation type="submission" date="2023-10" db="EMBL/GenBank/DDBJ databases">
        <authorList>
            <person name="Chen Y."/>
            <person name="Shah S."/>
            <person name="Dougan E. K."/>
            <person name="Thang M."/>
            <person name="Chan C."/>
        </authorList>
    </citation>
    <scope>NUCLEOTIDE SEQUENCE [LARGE SCALE GENOMIC DNA]</scope>
</reference>
<keyword evidence="3" id="KW-1185">Reference proteome</keyword>
<evidence type="ECO:0000313" key="2">
    <source>
        <dbReference type="EMBL" id="CAK0825273.1"/>
    </source>
</evidence>
<feature type="region of interest" description="Disordered" evidence="1">
    <location>
        <begin position="181"/>
        <end position="213"/>
    </location>
</feature>
<feature type="compositionally biased region" description="Basic and acidic residues" evidence="1">
    <location>
        <begin position="181"/>
        <end position="191"/>
    </location>
</feature>
<evidence type="ECO:0008006" key="4">
    <source>
        <dbReference type="Google" id="ProtNLM"/>
    </source>
</evidence>
<sequence length="313" mass="33221">MCPQPFWLRSLCFSPGQRPSPLGRSRVGLARGHRNWEPYPLQPGGMAARALIATHFEATLALPVPCAPPPSERAPVLLPQVAPRPPLLPPAAVPRSGLKGCPAAAAKSTSAPWGAAHELPAVTPSTAVSLATRTPSMSTVPSDDEQGDGTDRLWERALRGGGELARTLRVKNTFLEFPPRLHLEGGGESPRRALSAPPPGRAVGESQEAAASALPGEGRVAGVEGPARVPTLGSALHGSGRCKPCAFVHTKGCQSGEGCAFCHLCDPEEKKRRQRDRWESKRSIWRAFRKQGRRASAADRRLTSPAGRNMGAP</sequence>
<gene>
    <name evidence="2" type="ORF">PCOR1329_LOCUS25439</name>
</gene>
<name>A0ABN9S0U8_9DINO</name>
<dbReference type="EMBL" id="CAUYUJ010008890">
    <property type="protein sequence ID" value="CAK0825273.1"/>
    <property type="molecule type" value="Genomic_DNA"/>
</dbReference>
<comment type="caution">
    <text evidence="2">The sequence shown here is derived from an EMBL/GenBank/DDBJ whole genome shotgun (WGS) entry which is preliminary data.</text>
</comment>
<evidence type="ECO:0000256" key="1">
    <source>
        <dbReference type="SAM" id="MobiDB-lite"/>
    </source>
</evidence>
<organism evidence="2 3">
    <name type="scientific">Prorocentrum cordatum</name>
    <dbReference type="NCBI Taxonomy" id="2364126"/>
    <lineage>
        <taxon>Eukaryota</taxon>
        <taxon>Sar</taxon>
        <taxon>Alveolata</taxon>
        <taxon>Dinophyceae</taxon>
        <taxon>Prorocentrales</taxon>
        <taxon>Prorocentraceae</taxon>
        <taxon>Prorocentrum</taxon>
    </lineage>
</organism>
<feature type="region of interest" description="Disordered" evidence="1">
    <location>
        <begin position="289"/>
        <end position="313"/>
    </location>
</feature>
<dbReference type="Proteomes" id="UP001189429">
    <property type="component" value="Unassembled WGS sequence"/>
</dbReference>
<protein>
    <recommendedName>
        <fullName evidence="4">C3H1-type domain-containing protein</fullName>
    </recommendedName>
</protein>